<gene>
    <name evidence="2" type="ORF">PLOB_00025829</name>
</gene>
<dbReference type="Pfam" id="PF14929">
    <property type="entry name" value="TAF1_subA"/>
    <property type="match status" value="1"/>
</dbReference>
<organism evidence="2 3">
    <name type="scientific">Porites lobata</name>
    <dbReference type="NCBI Taxonomy" id="104759"/>
    <lineage>
        <taxon>Eukaryota</taxon>
        <taxon>Metazoa</taxon>
        <taxon>Cnidaria</taxon>
        <taxon>Anthozoa</taxon>
        <taxon>Hexacorallia</taxon>
        <taxon>Scleractinia</taxon>
        <taxon>Fungiina</taxon>
        <taxon>Poritidae</taxon>
        <taxon>Porites</taxon>
    </lineage>
</organism>
<dbReference type="Proteomes" id="UP001159405">
    <property type="component" value="Unassembled WGS sequence"/>
</dbReference>
<dbReference type="InterPro" id="IPR052669">
    <property type="entry name" value="SL1/TIF-IB_Component"/>
</dbReference>
<evidence type="ECO:0000313" key="2">
    <source>
        <dbReference type="EMBL" id="CAH3181724.1"/>
    </source>
</evidence>
<evidence type="ECO:0000313" key="3">
    <source>
        <dbReference type="Proteomes" id="UP001159405"/>
    </source>
</evidence>
<protein>
    <recommendedName>
        <fullName evidence="4">TATA box-binding protein-associated factor RNA polymerase I subunit A</fullName>
    </recommendedName>
</protein>
<dbReference type="PANTHER" id="PTHR32122:SF1">
    <property type="entry name" value="TATA BOX-BINDING PROTEIN-ASSOCIATED FACTOR RNA POLYMERASE I SUBUNIT A"/>
    <property type="match status" value="1"/>
</dbReference>
<evidence type="ECO:0000256" key="1">
    <source>
        <dbReference type="SAM" id="MobiDB-lite"/>
    </source>
</evidence>
<feature type="region of interest" description="Disordered" evidence="1">
    <location>
        <begin position="413"/>
        <end position="471"/>
    </location>
</feature>
<name>A0ABN8RUB0_9CNID</name>
<keyword evidence="3" id="KW-1185">Reference proteome</keyword>
<evidence type="ECO:0008006" key="4">
    <source>
        <dbReference type="Google" id="ProtNLM"/>
    </source>
</evidence>
<accession>A0ABN8RUB0</accession>
<dbReference type="EMBL" id="CALNXK010000304">
    <property type="protein sequence ID" value="CAH3181724.1"/>
    <property type="molecule type" value="Genomic_DNA"/>
</dbReference>
<dbReference type="InterPro" id="IPR039495">
    <property type="entry name" value="TAF1A"/>
</dbReference>
<sequence length="471" mass="55135">MATVWNYWLANRVSPPWFKSCIFQQIWREACLSHTLRLETASYHQQHITYLARLLLNSLLSHKYDDALQCLVGLCGACRRTPELFWRTGCEVLMHNQPGSYAHMNQFIKNMFVICVPFQKELLLDFAMYLVKQNGDITEAQELLTSKLSHKSFSSCPLLRAYSGLFSYLSWKKSRIQLEKRDVEGEDIEEMSHISDSASLTNVKRQMDFHGKQALLLFAGLVEHSGVWDIFVTRQIEMLKYYNKDDEARKVLLRYKEKNPENPNAHRYLYYFLKEEKTDRLELCNVLEGLLHIDPTSELSEEYIKLKMHETDQSKGLLDALAAFFIKLDHAASRQCIKDWEAFSDTLRMYFATHEKNSLGELWNDRSDWWPQYHFRQDLVPSKDQVSETDWQLAQHKADAARWLLGKKNPFTKAMKRQESEDNSSYSDTASARKRKTITIFTDSPSPLKRKNKNGSKLHEEKSSSTKRKNL</sequence>
<reference evidence="2 3" key="1">
    <citation type="submission" date="2022-05" db="EMBL/GenBank/DDBJ databases">
        <authorList>
            <consortium name="Genoscope - CEA"/>
            <person name="William W."/>
        </authorList>
    </citation>
    <scope>NUCLEOTIDE SEQUENCE [LARGE SCALE GENOMIC DNA]</scope>
</reference>
<proteinExistence type="predicted"/>
<dbReference type="PANTHER" id="PTHR32122">
    <property type="entry name" value="TATA BOX-BINDING PROTEIN ASSOCIATED FACTOR RNA POLYMERASE I SUBUNIT A"/>
    <property type="match status" value="1"/>
</dbReference>
<comment type="caution">
    <text evidence="2">The sequence shown here is derived from an EMBL/GenBank/DDBJ whole genome shotgun (WGS) entry which is preliminary data.</text>
</comment>